<organism evidence="2 3">
    <name type="scientific">Phyllachora maydis</name>
    <dbReference type="NCBI Taxonomy" id="1825666"/>
    <lineage>
        <taxon>Eukaryota</taxon>
        <taxon>Fungi</taxon>
        <taxon>Dikarya</taxon>
        <taxon>Ascomycota</taxon>
        <taxon>Pezizomycotina</taxon>
        <taxon>Sordariomycetes</taxon>
        <taxon>Sordariomycetidae</taxon>
        <taxon>Phyllachorales</taxon>
        <taxon>Phyllachoraceae</taxon>
        <taxon>Phyllachora</taxon>
    </lineage>
</organism>
<reference evidence="2" key="1">
    <citation type="journal article" date="2023" name="Mol. Plant Microbe Interact.">
        <title>Elucidating the Obligate Nature and Biological Capacity of an Invasive Fungal Corn Pathogen.</title>
        <authorList>
            <person name="MacCready J.S."/>
            <person name="Roggenkamp E.M."/>
            <person name="Gdanetz K."/>
            <person name="Chilvers M.I."/>
        </authorList>
    </citation>
    <scope>NUCLEOTIDE SEQUENCE</scope>
    <source>
        <strain evidence="2">PM02</strain>
    </source>
</reference>
<feature type="compositionally biased region" description="Basic residues" evidence="1">
    <location>
        <begin position="24"/>
        <end position="36"/>
    </location>
</feature>
<dbReference type="EMBL" id="JAQQPM010000001">
    <property type="protein sequence ID" value="KAK2066670.1"/>
    <property type="molecule type" value="Genomic_DNA"/>
</dbReference>
<protein>
    <submittedName>
        <fullName evidence="2">Uncharacterized protein</fullName>
    </submittedName>
</protein>
<proteinExistence type="predicted"/>
<comment type="caution">
    <text evidence="2">The sequence shown here is derived from an EMBL/GenBank/DDBJ whole genome shotgun (WGS) entry which is preliminary data.</text>
</comment>
<name>A0AAD9HX99_9PEZI</name>
<sequence>MPAIRYTAAYKAKQCKSAKARASKLAKKKGLWRSKHTAGSNAGRYTTNSGLIANKDDNNAYNRAYIPSANMEEEEDSSSNNNSVNGGTSDSTDKGEGSSTYKHSKGALHYKDTLLYKQQYVVSYPYGPPGIPYANIYIYCI</sequence>
<evidence type="ECO:0000313" key="3">
    <source>
        <dbReference type="Proteomes" id="UP001217918"/>
    </source>
</evidence>
<gene>
    <name evidence="2" type="ORF">P8C59_000464</name>
</gene>
<feature type="compositionally biased region" description="Low complexity" evidence="1">
    <location>
        <begin position="78"/>
        <end position="90"/>
    </location>
</feature>
<accession>A0AAD9HX99</accession>
<feature type="compositionally biased region" description="Polar residues" evidence="1">
    <location>
        <begin position="37"/>
        <end position="51"/>
    </location>
</feature>
<evidence type="ECO:0000256" key="1">
    <source>
        <dbReference type="SAM" id="MobiDB-lite"/>
    </source>
</evidence>
<feature type="region of interest" description="Disordered" evidence="1">
    <location>
        <begin position="24"/>
        <end position="103"/>
    </location>
</feature>
<dbReference type="Proteomes" id="UP001217918">
    <property type="component" value="Unassembled WGS sequence"/>
</dbReference>
<evidence type="ECO:0000313" key="2">
    <source>
        <dbReference type="EMBL" id="KAK2066670.1"/>
    </source>
</evidence>
<keyword evidence="3" id="KW-1185">Reference proteome</keyword>
<dbReference type="AlphaFoldDB" id="A0AAD9HX99"/>